<dbReference type="AlphaFoldDB" id="A0AAD9PMR2"/>
<comment type="caution">
    <text evidence="1">The sequence shown here is derived from an EMBL/GenBank/DDBJ whole genome shotgun (WGS) entry which is preliminary data.</text>
</comment>
<dbReference type="KEGG" id="bdw:94334530"/>
<reference evidence="1" key="1">
    <citation type="journal article" date="2023" name="Nat. Microbiol.">
        <title>Babesia duncani multi-omics identifies virulence factors and drug targets.</title>
        <authorList>
            <person name="Singh P."/>
            <person name="Lonardi S."/>
            <person name="Liang Q."/>
            <person name="Vydyam P."/>
            <person name="Khabirova E."/>
            <person name="Fang T."/>
            <person name="Gihaz S."/>
            <person name="Thekkiniath J."/>
            <person name="Munshi M."/>
            <person name="Abel S."/>
            <person name="Ciampossin L."/>
            <person name="Batugedara G."/>
            <person name="Gupta M."/>
            <person name="Lu X.M."/>
            <person name="Lenz T."/>
            <person name="Chakravarty S."/>
            <person name="Cornillot E."/>
            <person name="Hu Y."/>
            <person name="Ma W."/>
            <person name="Gonzalez L.M."/>
            <person name="Sanchez S."/>
            <person name="Estrada K."/>
            <person name="Sanchez-Flores A."/>
            <person name="Montero E."/>
            <person name="Harb O.S."/>
            <person name="Le Roch K.G."/>
            <person name="Mamoun C.B."/>
        </authorList>
    </citation>
    <scope>NUCLEOTIDE SEQUENCE</scope>
    <source>
        <strain evidence="1">WA1</strain>
    </source>
</reference>
<proteinExistence type="predicted"/>
<keyword evidence="2" id="KW-1185">Reference proteome</keyword>
<evidence type="ECO:0000313" key="1">
    <source>
        <dbReference type="EMBL" id="KAK2197233.1"/>
    </source>
</evidence>
<name>A0AAD9PMR2_9APIC</name>
<sequence length="73" mass="8472">MVPMTRVNMDVMHTFKTQQDEADDFKRFNIKSHAYNFSSASRNLQNPKTDLMIPSRLMDPRDRRASPSSLIAI</sequence>
<dbReference type="EMBL" id="JALLKP010000001">
    <property type="protein sequence ID" value="KAK2197233.1"/>
    <property type="molecule type" value="Genomic_DNA"/>
</dbReference>
<organism evidence="1 2">
    <name type="scientific">Babesia duncani</name>
    <dbReference type="NCBI Taxonomy" id="323732"/>
    <lineage>
        <taxon>Eukaryota</taxon>
        <taxon>Sar</taxon>
        <taxon>Alveolata</taxon>
        <taxon>Apicomplexa</taxon>
        <taxon>Aconoidasida</taxon>
        <taxon>Piroplasmida</taxon>
        <taxon>Babesiidae</taxon>
        <taxon>Babesia</taxon>
    </lineage>
</organism>
<dbReference type="Proteomes" id="UP001214638">
    <property type="component" value="Unassembled WGS sequence"/>
</dbReference>
<evidence type="ECO:0000313" key="2">
    <source>
        <dbReference type="Proteomes" id="UP001214638"/>
    </source>
</evidence>
<dbReference type="GeneID" id="94334530"/>
<dbReference type="RefSeq" id="XP_067804075.1">
    <property type="nucleotide sequence ID" value="XM_067945284.1"/>
</dbReference>
<accession>A0AAD9PMR2</accession>
<protein>
    <submittedName>
        <fullName evidence="1">Uncharacterized protein</fullName>
    </submittedName>
</protein>
<gene>
    <name evidence="1" type="ORF">BdWA1_000232</name>
</gene>